<dbReference type="Pfam" id="PF05860">
    <property type="entry name" value="TPS"/>
    <property type="match status" value="1"/>
</dbReference>
<dbReference type="InterPro" id="IPR008638">
    <property type="entry name" value="FhaB/CdiA-like_TPS"/>
</dbReference>
<accession>A0ABR8AJY0</accession>
<dbReference type="InterPro" id="IPR012334">
    <property type="entry name" value="Pectin_lyas_fold"/>
</dbReference>
<protein>
    <submittedName>
        <fullName evidence="2">S-layer family protein</fullName>
    </submittedName>
</protein>
<dbReference type="EMBL" id="JACJQH010000085">
    <property type="protein sequence ID" value="MBD2200361.1"/>
    <property type="molecule type" value="Genomic_DNA"/>
</dbReference>
<comment type="caution">
    <text evidence="2">The sequence shown here is derived from an EMBL/GenBank/DDBJ whole genome shotgun (WGS) entry which is preliminary data.</text>
</comment>
<keyword evidence="3" id="KW-1185">Reference proteome</keyword>
<evidence type="ECO:0000313" key="2">
    <source>
        <dbReference type="EMBL" id="MBD2200361.1"/>
    </source>
</evidence>
<gene>
    <name evidence="2" type="ORF">H6G24_33675</name>
</gene>
<name>A0ABR8AJY0_9CYAN</name>
<dbReference type="Gene3D" id="2.160.20.10">
    <property type="entry name" value="Single-stranded right-handed beta-helix, Pectin lyase-like"/>
    <property type="match status" value="3"/>
</dbReference>
<dbReference type="RefSeq" id="WP_190550447.1">
    <property type="nucleotide sequence ID" value="NZ_CAWPNO010000123.1"/>
</dbReference>
<evidence type="ECO:0000259" key="1">
    <source>
        <dbReference type="SMART" id="SM00912"/>
    </source>
</evidence>
<evidence type="ECO:0000313" key="3">
    <source>
        <dbReference type="Proteomes" id="UP000658514"/>
    </source>
</evidence>
<dbReference type="InterPro" id="IPR011050">
    <property type="entry name" value="Pectin_lyase_fold/virulence"/>
</dbReference>
<dbReference type="SUPFAM" id="SSF51126">
    <property type="entry name" value="Pectin lyase-like"/>
    <property type="match status" value="7"/>
</dbReference>
<sequence length="1414" mass="144679">MKAPPMTKKYGLHNCLQFGLVGFLGWLTISIFTGKTLAQPSNIIPDNTLGAESSQVITNFEGEAKEVITGGAIRQIHQFHSFSEFNIREGRAAYFFSPNADIQNIFARVTGNNPSEIMGRLGIFGNSQPNLYLINPNGIVFGNNASLDLQGSFVGTTANGIQFANQGIFSATNPQAVPLLTVNPTALFFNQIQANAGITNRSQAAAGKNLIAEDVTGLRVADSKSLLLVGGNINLDGGNLRAYGGNIELASLAAPGNIGLNITGDNNISLTVADAIERANVSLNQAAEVHVLGVNGGNIKIHTRDLNLAGDSKIRAGIEKTLGTVDSQSGNIEINATGTINLTDGSFISNVVRQGSVGTAGDINIATGSLNLSQDSFIDASTFGQGNSGKVSIIARDNISLTSSSEIYSSAEEGSVGNGGSINIQTGSLVLTQGSELNTKTLGQGHAGTINIKASDTISLDGFTETTLNNDQPGRIYSRITTVVNPEGTGKAGDIQIQTDSLQSSNGAFISSSTLGQGSAGNIIIDANNITFASESSIDSRVFNQGVGEGGNIWINTNNLSLLGGSQISTRVSGKGNAGNISVNARDSIKLDGIVGSSIAGIQSDLLKGGVGNAGNIEITTGSLSLTNGASIDNGTDGIGNAGNITINASETINIEGFGNIFTEQLGDVKLPSNIGSDVSFDGVGKGGDIRINTRELFLDNKGIISADTFGQGNGGNIFIQATETISLSNTNNIDFTQISTTVSDKARGNGGTINIQARNLLLDNASINGFTFGQGNAGIISIKVQDNLSLNNGSAFANSTAAGKIGNGGNIQIETGKLLLDNDSYFAASTNGQGNGGNIIVKAADNISIANKSSIFSVVSDTAEGNAGNIQIFAKSFSVSGESLLVNSNLGGKGNAGNISINTKENVSLTGGSFLSNGTSGIGNAGNIKIQAGGTVTVSGRSERFVSAISSGVIENGVGNSGDIEIVASSFKLSDDADLITLSNGKGNAGNVFISTLGDIKIQDSSNIATFIGQQGNAGKITIQSGGDIYISGTSFLYSIVYLNAVGEGGDIEIQGHNVYLADGAALVSATIGKGNAGNVSINSTGDISLTNGAQIRTDTLGQGNAGNIRLNAGDTILFDGKNSQGSRSGIATQVTTEEGFTGKGEGGNINVNARTLSITNSGGLSASSTGEGNAGDININTATVNLDNEGIIAAQTNSGNGGNINLNATDLLLLRRNSNISTTAGLSKLGGNGGNININAKFIVAPAQENSNISSDSFTGNGGNVEINSQGNFGIEARPKPTQQSDITASSELGVSGVVKINAPDTSSIPNSFTPLFPVIDTNALIANSCISRANQRQENSFMITGAGALPAHRPGEGLVSTYNTGEVRGVETSSRAWKKGDPIIEAEGFYRLGNGKLLLSRECSSKSELLL</sequence>
<organism evidence="2 3">
    <name type="scientific">Calothrix parietina FACHB-288</name>
    <dbReference type="NCBI Taxonomy" id="2692896"/>
    <lineage>
        <taxon>Bacteria</taxon>
        <taxon>Bacillati</taxon>
        <taxon>Cyanobacteriota</taxon>
        <taxon>Cyanophyceae</taxon>
        <taxon>Nostocales</taxon>
        <taxon>Calotrichaceae</taxon>
        <taxon>Calothrix</taxon>
    </lineage>
</organism>
<proteinExistence type="predicted"/>
<dbReference type="Proteomes" id="UP000658514">
    <property type="component" value="Unassembled WGS sequence"/>
</dbReference>
<feature type="domain" description="Filamentous haemagglutinin FhaB/tRNA nuclease CdiA-like TPS" evidence="1">
    <location>
        <begin position="51"/>
        <end position="164"/>
    </location>
</feature>
<dbReference type="NCBIfam" id="TIGR01901">
    <property type="entry name" value="adhes_NPXG"/>
    <property type="match status" value="1"/>
</dbReference>
<reference evidence="2 3" key="1">
    <citation type="journal article" date="2020" name="ISME J.">
        <title>Comparative genomics reveals insights into cyanobacterial evolution and habitat adaptation.</title>
        <authorList>
            <person name="Chen M.Y."/>
            <person name="Teng W.K."/>
            <person name="Zhao L."/>
            <person name="Hu C.X."/>
            <person name="Zhou Y.K."/>
            <person name="Han B.P."/>
            <person name="Song L.R."/>
            <person name="Shu W.S."/>
        </authorList>
    </citation>
    <scope>NUCLEOTIDE SEQUENCE [LARGE SCALE GENOMIC DNA]</scope>
    <source>
        <strain evidence="2 3">FACHB-288</strain>
    </source>
</reference>
<dbReference type="SMART" id="SM00912">
    <property type="entry name" value="Haemagg_act"/>
    <property type="match status" value="1"/>
</dbReference>